<dbReference type="GO" id="GO:0039694">
    <property type="term" value="P:viral RNA genome replication"/>
    <property type="evidence" value="ECO:0007669"/>
    <property type="project" value="InterPro"/>
</dbReference>
<dbReference type="PROSITE" id="PS51874">
    <property type="entry name" value="PCV_3C_PRO"/>
    <property type="match status" value="1"/>
</dbReference>
<dbReference type="GO" id="GO:0003968">
    <property type="term" value="F:RNA-directed RNA polymerase activity"/>
    <property type="evidence" value="ECO:0007669"/>
    <property type="project" value="UniProtKB-KW"/>
</dbReference>
<evidence type="ECO:0000256" key="6">
    <source>
        <dbReference type="ARBA" id="ARBA00022801"/>
    </source>
</evidence>
<dbReference type="InterPro" id="IPR014759">
    <property type="entry name" value="Helicase_SF3_ssRNA_vir"/>
</dbReference>
<name>A0A6M6R923_9VIRU</name>
<sequence>MKRIIHVFHDDIQKVILDFLEKRGDVTTELTWKDFVQEIRWFSHDNTSYEAEVEYFLCANYWSDNHRMQCKIITLVYVVSQSHILVKPKYWSDIYSGYTRLNITHVEREILYRLGTVKIRDDGDIASLYPEDRVDEANTVDLQSLFTIDIRHELPEGVTNMLSTIESLMRTHLAPTSMGGMMVKVIRKLLIRIVQASMVKPGYVMYYIATACLELITDYFDESIFEYLTSVYDSLRHLRFNSEPESADLQGNFDIGPEGVLSLLGTAITGVLTLGAEMPKTRVFKVIKAFGELGKSVSGLITLHDWLSKLGQKFVNLLIYYVTGEDPDRKQIEELIQQYKTFEEDFARLNNTEGRDLAKSSPMQAAEYKQLEIIASKIESRMLDLKLPQQRLTDLRIKINRIRTLYEQISQSGIYSAGSRVEPVVVYLHGAPNCGKSFVVQYIASIYLRKEGIVTDDPWKYMYKYNPDDDFMSGYTGQPIFLMDDFGQKVDSRQTPNPEIMNLIFAANVAPMPLNMAALSDKGTSYFNSPLIIITSNKEKPYVVSITEPEALYRRISPFHFEVRPAPEFRKRLGQNKYCLDTSKINGIDLSVYEFVATEFLAGHSIAEPGTVMNFPAFMEFLYSEVNKKSLRNKEAHRTFKHMDYEEMCSRIPPKIVGPDGSEKAIPVVEEDDDEDTWSDLEADAQMFKSCVQSVKEFIRPPNKNELVLDHQVNPALEELFGFYKDDTITSEVAQRYIKDPLKVEVFMDALRCHKENTLRDFIRENPQAINSILDYCHDENRSLYWCIVLALAENRRNPLRLFLTGLGGALAVYVGYKALTTVTKKLYDVAIKVGRSEVWKIPPPTTPKELDSLAQFVAAAVNGTQSDRDWVTFFLSTELLEALLLDCEECEDAREIFKDFPLQEEFDRRMVARGSKRRVVELASKVKSFDSKTFENILQTYHGVVIKSKNLQGNVYENYAGPVVKAVKYQSRVGSSLIPTQTASVKLVDNLVFQNDQGYVNVARVVAQMAPNLTDRSHRNLPNDNNVHEHSHFCEICGGIFLHSHKKNLTVEEASKYAHVCKDCKLRDPGIEMKSEEAILEGADDIGLTQIRFRIAANMYSIFIGENTKEKPAGSPLMQGLFIKGQVMLVPSHIQIKVAQDKYFKLIGGNDVMLIFPCSSVTWIPVYDNTGHQQECWLMVCPASVHSHRDITNLIATKDDHTSRQEGDAFLASLSYNRQGRSLNILQYTHFRIQTDIKINGKWEGRESEFVRGYRYPIPTKAGDCGAVLFESSRWKTRRLIGMHVAGKEGVNVGISERIQLDWIQEALDKVDFKAKISQPPDEGDMVQDLVVLDMQGNDTGYFDIAPAILDVEGLVPHGKARAVRSPTESDYIPSMFHGMVAEVTQKPAHLVPYGDVDPLKKGIKKLVGTNLYIDDALLDDVTKSIIGEMAEGTNKELCKVFDLETACYGDTSISPYLTGINRKTSPGFPYVFEAKGPGKTKWIGPADDPWIHDQLRNDVKKRIDAARLGNRTWTLYVDTLKDETRPIAKVDEGKTRVFAVGPMDHTLATKMYTMGFCAHVMENRIYNEIALGINTHSSEWDALAKFLRNKDRIIAGDLENFDGSLCRQVLDKVGDIIVAWYDIGGQTEEEKHIRLVLINEIINAFHNCRGTVYQSTHSQTSGNPLTTVINCLFLKIVMRLAFVKAGGYLPEFKKVVALCTYGDDNILSVSEAAPPTFNQRGLTKILAEFGLTYTDEAKSGREFDFRHLTEVEFLKRSFRYSPDYGRWVGPLRIDVLTNMMDWQKRKMDPIEQMRINFEVLQKELTYHPESENHILEKYALLFLRKGISVEVRNREKLILDLISETYSVTTSPDNTRNEDREEATASDELTY</sequence>
<feature type="region of interest" description="Disordered" evidence="10">
    <location>
        <begin position="1850"/>
        <end position="1873"/>
    </location>
</feature>
<dbReference type="GO" id="GO:0003723">
    <property type="term" value="F:RNA binding"/>
    <property type="evidence" value="ECO:0007669"/>
    <property type="project" value="InterPro"/>
</dbReference>
<dbReference type="Pfam" id="PF00910">
    <property type="entry name" value="RNA_helicase"/>
    <property type="match status" value="1"/>
</dbReference>
<dbReference type="GO" id="GO:0005524">
    <property type="term" value="F:ATP binding"/>
    <property type="evidence" value="ECO:0007669"/>
    <property type="project" value="UniProtKB-KW"/>
</dbReference>
<dbReference type="InterPro" id="IPR043502">
    <property type="entry name" value="DNA/RNA_pol_sf"/>
</dbReference>
<keyword evidence="9" id="KW-0693">Viral RNA replication</keyword>
<organism evidence="14">
    <name type="scientific">Sedum sarmentosum dicistroviridae</name>
    <dbReference type="NCBI Taxonomy" id="2738911"/>
    <lineage>
        <taxon>Viruses</taxon>
        <taxon>Riboviria</taxon>
        <taxon>Orthornavirae</taxon>
        <taxon>Pisuviricota</taxon>
        <taxon>Pisoniviricetes</taxon>
        <taxon>Picornavirales</taxon>
        <taxon>Dicistroviridae</taxon>
    </lineage>
</organism>
<dbReference type="PROSITE" id="PS51218">
    <property type="entry name" value="SF3_HELICASE_2"/>
    <property type="match status" value="1"/>
</dbReference>
<dbReference type="InterPro" id="IPR001205">
    <property type="entry name" value="RNA-dir_pol_C"/>
</dbReference>
<evidence type="ECO:0000313" key="14">
    <source>
        <dbReference type="EMBL" id="QJZ28378.1"/>
    </source>
</evidence>
<protein>
    <submittedName>
        <fullName evidence="14">Uncharacterized protein</fullName>
    </submittedName>
</protein>
<dbReference type="PROSITE" id="PS50507">
    <property type="entry name" value="RDRP_SSRNA_POS"/>
    <property type="match status" value="1"/>
</dbReference>
<dbReference type="EMBL" id="MN722411">
    <property type="protein sequence ID" value="QJZ28378.1"/>
    <property type="molecule type" value="Genomic_RNA"/>
</dbReference>
<dbReference type="SUPFAM" id="SSF56672">
    <property type="entry name" value="DNA/RNA polymerases"/>
    <property type="match status" value="1"/>
</dbReference>
<evidence type="ECO:0000259" key="11">
    <source>
        <dbReference type="PROSITE" id="PS50507"/>
    </source>
</evidence>
<dbReference type="GO" id="GO:0006508">
    <property type="term" value="P:proteolysis"/>
    <property type="evidence" value="ECO:0007669"/>
    <property type="project" value="UniProtKB-KW"/>
</dbReference>
<evidence type="ECO:0000256" key="10">
    <source>
        <dbReference type="SAM" id="MobiDB-lite"/>
    </source>
</evidence>
<dbReference type="InterPro" id="IPR043128">
    <property type="entry name" value="Rev_trsase/Diguanyl_cyclase"/>
</dbReference>
<dbReference type="GO" id="GO:0006351">
    <property type="term" value="P:DNA-templated transcription"/>
    <property type="evidence" value="ECO:0007669"/>
    <property type="project" value="InterPro"/>
</dbReference>
<feature type="domain" description="SF3 helicase" evidence="12">
    <location>
        <begin position="402"/>
        <end position="576"/>
    </location>
</feature>
<proteinExistence type="predicted"/>
<keyword evidence="1" id="KW-0696">RNA-directed RNA polymerase</keyword>
<keyword evidence="5" id="KW-0547">Nucleotide-binding</keyword>
<evidence type="ECO:0000256" key="1">
    <source>
        <dbReference type="ARBA" id="ARBA00022484"/>
    </source>
</evidence>
<evidence type="ECO:0000259" key="13">
    <source>
        <dbReference type="PROSITE" id="PS51874"/>
    </source>
</evidence>
<keyword evidence="3" id="KW-0808">Transferase</keyword>
<dbReference type="Pfam" id="PF00680">
    <property type="entry name" value="RdRP_1"/>
    <property type="match status" value="1"/>
</dbReference>
<dbReference type="InterPro" id="IPR009003">
    <property type="entry name" value="Peptidase_S1_PA"/>
</dbReference>
<dbReference type="CDD" id="cd23194">
    <property type="entry name" value="Dicistroviridae_RdRp"/>
    <property type="match status" value="1"/>
</dbReference>
<feature type="domain" description="RdRp catalytic" evidence="11">
    <location>
        <begin position="1593"/>
        <end position="1719"/>
    </location>
</feature>
<accession>A0A6M6R923</accession>
<evidence type="ECO:0000256" key="3">
    <source>
        <dbReference type="ARBA" id="ARBA00022679"/>
    </source>
</evidence>
<dbReference type="InterPro" id="IPR044067">
    <property type="entry name" value="PCV_3C_PRO"/>
</dbReference>
<dbReference type="InterPro" id="IPR043504">
    <property type="entry name" value="Peptidase_S1_PA_chymotrypsin"/>
</dbReference>
<dbReference type="GO" id="GO:0004197">
    <property type="term" value="F:cysteine-type endopeptidase activity"/>
    <property type="evidence" value="ECO:0007669"/>
    <property type="project" value="InterPro"/>
</dbReference>
<dbReference type="Pfam" id="PF12381">
    <property type="entry name" value="Peptidase_C3G"/>
    <property type="match status" value="1"/>
</dbReference>
<dbReference type="InterPro" id="IPR007094">
    <property type="entry name" value="RNA-dir_pol_PSvirus"/>
</dbReference>
<evidence type="ECO:0000256" key="2">
    <source>
        <dbReference type="ARBA" id="ARBA00022670"/>
    </source>
</evidence>
<dbReference type="Gene3D" id="3.30.70.270">
    <property type="match status" value="1"/>
</dbReference>
<gene>
    <name evidence="14" type="primary">hyp1</name>
</gene>
<reference evidence="14" key="1">
    <citation type="submission" date="2019-11" db="EMBL/GenBank/DDBJ databases">
        <title>Virome of riverside phytocommunity ecosystem of an ancient canal.</title>
        <authorList>
            <person name="Yang S."/>
            <person name="Shan T."/>
            <person name="Wang Y."/>
            <person name="Yang J."/>
            <person name="Chen X."/>
            <person name="Xiao Y."/>
            <person name="You Z."/>
            <person name="He Y."/>
            <person name="Zhao M."/>
            <person name="Lu J."/>
            <person name="Yang Z."/>
            <person name="Dai Z."/>
            <person name="Liu Q."/>
            <person name="Yao Y."/>
            <person name="Lu X."/>
            <person name="Li H."/>
            <person name="Zhou R."/>
            <person name="Li W."/>
            <person name="Zhou C."/>
            <person name="Wang X."/>
            <person name="Shen Q."/>
            <person name="Xu H."/>
            <person name="Deng X."/>
            <person name="Delwart E."/>
            <person name="Zhang W."/>
        </authorList>
    </citation>
    <scope>NUCLEOTIDE SEQUENCE</scope>
    <source>
        <strain evidence="14">Pt150-dic-4</strain>
    </source>
</reference>
<evidence type="ECO:0000256" key="5">
    <source>
        <dbReference type="ARBA" id="ARBA00022741"/>
    </source>
</evidence>
<dbReference type="SUPFAM" id="SSF50494">
    <property type="entry name" value="Trypsin-like serine proteases"/>
    <property type="match status" value="1"/>
</dbReference>
<evidence type="ECO:0000256" key="9">
    <source>
        <dbReference type="ARBA" id="ARBA00022953"/>
    </source>
</evidence>
<feature type="domain" description="Peptidase C3" evidence="13">
    <location>
        <begin position="1086"/>
        <end position="1309"/>
    </location>
</feature>
<keyword evidence="2" id="KW-0645">Protease</keyword>
<keyword evidence="4" id="KW-0548">Nucleotidyltransferase</keyword>
<evidence type="ECO:0000259" key="12">
    <source>
        <dbReference type="PROSITE" id="PS51218"/>
    </source>
</evidence>
<evidence type="ECO:0000256" key="8">
    <source>
        <dbReference type="ARBA" id="ARBA00022840"/>
    </source>
</evidence>
<dbReference type="Gene3D" id="2.40.10.10">
    <property type="entry name" value="Trypsin-like serine proteases"/>
    <property type="match status" value="1"/>
</dbReference>
<dbReference type="InterPro" id="IPR024387">
    <property type="entry name" value="Pept_C3G_Picornavir"/>
</dbReference>
<evidence type="ECO:0000256" key="4">
    <source>
        <dbReference type="ARBA" id="ARBA00022695"/>
    </source>
</evidence>
<evidence type="ECO:0000256" key="7">
    <source>
        <dbReference type="ARBA" id="ARBA00022807"/>
    </source>
</evidence>
<keyword evidence="8" id="KW-0067">ATP-binding</keyword>
<dbReference type="InterPro" id="IPR027417">
    <property type="entry name" value="P-loop_NTPase"/>
</dbReference>
<dbReference type="GO" id="GO:0003724">
    <property type="term" value="F:RNA helicase activity"/>
    <property type="evidence" value="ECO:0007669"/>
    <property type="project" value="InterPro"/>
</dbReference>
<keyword evidence="7" id="KW-0788">Thiol protease</keyword>
<dbReference type="InterPro" id="IPR000605">
    <property type="entry name" value="Helicase_SF3_ssDNA/RNA_vir"/>
</dbReference>
<dbReference type="SUPFAM" id="SSF52540">
    <property type="entry name" value="P-loop containing nucleoside triphosphate hydrolases"/>
    <property type="match status" value="1"/>
</dbReference>
<keyword evidence="6" id="KW-0378">Hydrolase</keyword>